<feature type="signal peptide" evidence="2">
    <location>
        <begin position="1"/>
        <end position="18"/>
    </location>
</feature>
<comment type="caution">
    <text evidence="3">The sequence shown here is derived from an EMBL/GenBank/DDBJ whole genome shotgun (WGS) entry which is preliminary data.</text>
</comment>
<feature type="compositionally biased region" description="Basic and acidic residues" evidence="1">
    <location>
        <begin position="501"/>
        <end position="511"/>
    </location>
</feature>
<feature type="compositionally biased region" description="Low complexity" evidence="1">
    <location>
        <begin position="261"/>
        <end position="281"/>
    </location>
</feature>
<feature type="region of interest" description="Disordered" evidence="1">
    <location>
        <begin position="180"/>
        <end position="340"/>
    </location>
</feature>
<dbReference type="EMBL" id="JAACJM010000056">
    <property type="protein sequence ID" value="KAF5355448.1"/>
    <property type="molecule type" value="Genomic_DNA"/>
</dbReference>
<feature type="region of interest" description="Disordered" evidence="1">
    <location>
        <begin position="361"/>
        <end position="400"/>
    </location>
</feature>
<feature type="compositionally biased region" description="Polar residues" evidence="1">
    <location>
        <begin position="226"/>
        <end position="245"/>
    </location>
</feature>
<accession>A0A8H5DA45</accession>
<organism evidence="3 4">
    <name type="scientific">Tetrapyrgos nigripes</name>
    <dbReference type="NCBI Taxonomy" id="182062"/>
    <lineage>
        <taxon>Eukaryota</taxon>
        <taxon>Fungi</taxon>
        <taxon>Dikarya</taxon>
        <taxon>Basidiomycota</taxon>
        <taxon>Agaricomycotina</taxon>
        <taxon>Agaricomycetes</taxon>
        <taxon>Agaricomycetidae</taxon>
        <taxon>Agaricales</taxon>
        <taxon>Marasmiineae</taxon>
        <taxon>Marasmiaceae</taxon>
        <taxon>Tetrapyrgos</taxon>
    </lineage>
</organism>
<feature type="chain" id="PRO_5034503122" description="cAMP-independent regulatory protein pac2" evidence="2">
    <location>
        <begin position="19"/>
        <end position="527"/>
    </location>
</feature>
<keyword evidence="2" id="KW-0732">Signal</keyword>
<dbReference type="AlphaFoldDB" id="A0A8H5DA45"/>
<feature type="compositionally biased region" description="Polar residues" evidence="1">
    <location>
        <begin position="307"/>
        <end position="321"/>
    </location>
</feature>
<feature type="compositionally biased region" description="Low complexity" evidence="1">
    <location>
        <begin position="330"/>
        <end position="340"/>
    </location>
</feature>
<keyword evidence="4" id="KW-1185">Reference proteome</keyword>
<dbReference type="OrthoDB" id="5572844at2759"/>
<gene>
    <name evidence="3" type="ORF">D9758_006392</name>
</gene>
<sequence>MFLCLLFYSSSSLLTTTMLHMQQPTCTNTRIRSTNDAHKIFYAVQLGTLQMVTRRLDADERLALRSGCVYAWEERGPHTEITGLGIERFTEGRRWSPSRVRDEFLFYYEKYTAQDHDQSVPGSERSDKAPPDWDPLVKQTYSVWTETGKGRRKWHLTAYFTQGTVDDLGTVDDIEGVGDLTVPEGTFKSTRVNKSRHKNDDPSKDGSASRTYAPFTTPYPGGQEPPNVQSIQMFQPYTNYYNNYRESPPAEQINDSPYSPPQTTQTHHSSSYSAVHYSPTSYDGYGHQSTTRYAPTPAPRKDVPTTIVPSQNYDYTTTSVSDGRRGTAYSPSTSSPSHSFQSQWYNSQIYDSHHHAHQHLNGHYVPSQTGSSAPPYPSSSASYHSPAARTTPSTTPSLPYSSVSGYPSTYIADGASVTLYDPHSPASTHIPSLASHTVDELPESHHHPSVHVPLVPTTIVLEENPYVDDGSSSPTNSSRSGDIGPIRDLAPLHTLARSHPYRRDPQDDKTLRLLHPLPLPRQVSPAQ</sequence>
<dbReference type="Proteomes" id="UP000559256">
    <property type="component" value="Unassembled WGS sequence"/>
</dbReference>
<reference evidence="3 4" key="1">
    <citation type="journal article" date="2020" name="ISME J.">
        <title>Uncovering the hidden diversity of litter-decomposition mechanisms in mushroom-forming fungi.</title>
        <authorList>
            <person name="Floudas D."/>
            <person name="Bentzer J."/>
            <person name="Ahren D."/>
            <person name="Johansson T."/>
            <person name="Persson P."/>
            <person name="Tunlid A."/>
        </authorList>
    </citation>
    <scope>NUCLEOTIDE SEQUENCE [LARGE SCALE GENOMIC DNA]</scope>
    <source>
        <strain evidence="3 4">CBS 291.85</strain>
    </source>
</reference>
<proteinExistence type="predicted"/>
<evidence type="ECO:0000256" key="1">
    <source>
        <dbReference type="SAM" id="MobiDB-lite"/>
    </source>
</evidence>
<evidence type="ECO:0000313" key="3">
    <source>
        <dbReference type="EMBL" id="KAF5355448.1"/>
    </source>
</evidence>
<feature type="compositionally biased region" description="Low complexity" evidence="1">
    <location>
        <begin position="471"/>
        <end position="480"/>
    </location>
</feature>
<dbReference type="GO" id="GO:0003677">
    <property type="term" value="F:DNA binding"/>
    <property type="evidence" value="ECO:0007669"/>
    <property type="project" value="TreeGrafter"/>
</dbReference>
<protein>
    <recommendedName>
        <fullName evidence="5">cAMP-independent regulatory protein pac2</fullName>
    </recommendedName>
</protein>
<dbReference type="PANTHER" id="PTHR28027:SF1">
    <property type="entry name" value="CAMP INDEPENDENT REGULATORY PROTEIN (AFU_ORTHOLOGUE AFUA_3G09640)"/>
    <property type="match status" value="1"/>
</dbReference>
<dbReference type="Pfam" id="PF09729">
    <property type="entry name" value="Gti1_Pac2"/>
    <property type="match status" value="1"/>
</dbReference>
<feature type="compositionally biased region" description="Low complexity" evidence="1">
    <location>
        <begin position="378"/>
        <end position="400"/>
    </location>
</feature>
<evidence type="ECO:0000313" key="4">
    <source>
        <dbReference type="Proteomes" id="UP000559256"/>
    </source>
</evidence>
<dbReference type="InterPro" id="IPR018608">
    <property type="entry name" value="Gti1/Pac2"/>
</dbReference>
<feature type="region of interest" description="Disordered" evidence="1">
    <location>
        <begin position="464"/>
        <end position="527"/>
    </location>
</feature>
<evidence type="ECO:0008006" key="5">
    <source>
        <dbReference type="Google" id="ProtNLM"/>
    </source>
</evidence>
<dbReference type="PANTHER" id="PTHR28027">
    <property type="entry name" value="TRANSCRIPTIONAL REGULATOR MIT1"/>
    <property type="match status" value="1"/>
</dbReference>
<name>A0A8H5DA45_9AGAR</name>
<evidence type="ECO:0000256" key="2">
    <source>
        <dbReference type="SAM" id="SignalP"/>
    </source>
</evidence>